<dbReference type="Pfam" id="PF23598">
    <property type="entry name" value="LRR_14"/>
    <property type="match status" value="1"/>
</dbReference>
<dbReference type="InterPro" id="IPR041118">
    <property type="entry name" value="Rx_N"/>
</dbReference>
<comment type="similarity">
    <text evidence="1">Belongs to the disease resistance NB-LRR family.</text>
</comment>
<keyword evidence="12" id="KW-1185">Reference proteome</keyword>
<dbReference type="Gene3D" id="3.40.50.300">
    <property type="entry name" value="P-loop containing nucleotide triphosphate hydrolases"/>
    <property type="match status" value="1"/>
</dbReference>
<dbReference type="InterPro" id="IPR055414">
    <property type="entry name" value="LRR_R13L4/SHOC2-like"/>
</dbReference>
<dbReference type="InterPro" id="IPR032675">
    <property type="entry name" value="LRR_dom_sf"/>
</dbReference>
<dbReference type="Pfam" id="PF23559">
    <property type="entry name" value="WHD_DRP"/>
    <property type="match status" value="1"/>
</dbReference>
<keyword evidence="6" id="KW-0067">ATP-binding</keyword>
<dbReference type="Gene3D" id="3.80.10.10">
    <property type="entry name" value="Ribonuclease Inhibitor"/>
    <property type="match status" value="1"/>
</dbReference>
<evidence type="ECO:0000313" key="12">
    <source>
        <dbReference type="Proteomes" id="UP001642360"/>
    </source>
</evidence>
<dbReference type="CDD" id="cd14798">
    <property type="entry name" value="RX-CC_like"/>
    <property type="match status" value="1"/>
</dbReference>
<organism evidence="11 12">
    <name type="scientific">Ilex paraguariensis</name>
    <name type="common">yerba mate</name>
    <dbReference type="NCBI Taxonomy" id="185542"/>
    <lineage>
        <taxon>Eukaryota</taxon>
        <taxon>Viridiplantae</taxon>
        <taxon>Streptophyta</taxon>
        <taxon>Embryophyta</taxon>
        <taxon>Tracheophyta</taxon>
        <taxon>Spermatophyta</taxon>
        <taxon>Magnoliopsida</taxon>
        <taxon>eudicotyledons</taxon>
        <taxon>Gunneridae</taxon>
        <taxon>Pentapetalae</taxon>
        <taxon>asterids</taxon>
        <taxon>campanulids</taxon>
        <taxon>Aquifoliales</taxon>
        <taxon>Aquifoliaceae</taxon>
        <taxon>Ilex</taxon>
    </lineage>
</organism>
<keyword evidence="4" id="KW-0547">Nucleotide-binding</keyword>
<feature type="domain" description="Disease resistance R13L4/SHOC-2-like LRR" evidence="10">
    <location>
        <begin position="570"/>
        <end position="870"/>
    </location>
</feature>
<comment type="caution">
    <text evidence="11">The sequence shown here is derived from an EMBL/GenBank/DDBJ whole genome shotgun (WGS) entry which is preliminary data.</text>
</comment>
<evidence type="ECO:0000313" key="11">
    <source>
        <dbReference type="EMBL" id="CAK9153031.1"/>
    </source>
</evidence>
<keyword evidence="3" id="KW-0677">Repeat</keyword>
<reference evidence="11 12" key="1">
    <citation type="submission" date="2024-02" db="EMBL/GenBank/DDBJ databases">
        <authorList>
            <person name="Vignale AGUSTIN F."/>
            <person name="Sosa J E."/>
            <person name="Modenutti C."/>
        </authorList>
    </citation>
    <scope>NUCLEOTIDE SEQUENCE [LARGE SCALE GENOMIC DNA]</scope>
</reference>
<keyword evidence="2" id="KW-0433">Leucine-rich repeat</keyword>
<evidence type="ECO:0000256" key="1">
    <source>
        <dbReference type="ARBA" id="ARBA00008894"/>
    </source>
</evidence>
<proteinExistence type="inferred from homology"/>
<dbReference type="InterPro" id="IPR042197">
    <property type="entry name" value="Apaf_helical"/>
</dbReference>
<feature type="domain" description="NB-ARC" evidence="7">
    <location>
        <begin position="167"/>
        <end position="342"/>
    </location>
</feature>
<evidence type="ECO:0000259" key="8">
    <source>
        <dbReference type="Pfam" id="PF18052"/>
    </source>
</evidence>
<dbReference type="FunFam" id="1.10.10.10:FF:000322">
    <property type="entry name" value="Probable disease resistance protein At1g63360"/>
    <property type="match status" value="1"/>
</dbReference>
<evidence type="ECO:0000259" key="7">
    <source>
        <dbReference type="Pfam" id="PF00931"/>
    </source>
</evidence>
<evidence type="ECO:0000256" key="3">
    <source>
        <dbReference type="ARBA" id="ARBA00022737"/>
    </source>
</evidence>
<evidence type="ECO:0000256" key="6">
    <source>
        <dbReference type="ARBA" id="ARBA00022840"/>
    </source>
</evidence>
<evidence type="ECO:0000259" key="9">
    <source>
        <dbReference type="Pfam" id="PF23559"/>
    </source>
</evidence>
<accession>A0ABC8S745</accession>
<dbReference type="InterPro" id="IPR038005">
    <property type="entry name" value="RX-like_CC"/>
</dbReference>
<dbReference type="InterPro" id="IPR002182">
    <property type="entry name" value="NB-ARC"/>
</dbReference>
<dbReference type="InterPro" id="IPR027417">
    <property type="entry name" value="P-loop_NTPase"/>
</dbReference>
<dbReference type="PANTHER" id="PTHR23155">
    <property type="entry name" value="DISEASE RESISTANCE PROTEIN RP"/>
    <property type="match status" value="1"/>
</dbReference>
<sequence>MAEIAVSFLIDQLKPLLQKEARLLGGVREEVVPIKDELDRMKAFLRVADAKEKDDKQLQVLVEQLREVAYDTEDVLDEFMLRLAHHHGGGFYGFLHKIACSIKSLKARHQIASKLRKIKARFDNISKSLEPFRNIEQGSSSAVIGDTWSDGRGDALLIEEGQLVGIEEPKKQLIGWLLDNDSPLKVVSVVGMGGLGKTTLVKKVFENEQVKAQFQSHAWITVSQSFNMVELLKSMIKQLYGGALPQRMETTNDNELKEVIKEFLREQRYVVVLDDVWSIGAWDGIKHIFPNNNCGSCVIVTTRILDVAKASCLESLDYIYEMKVLSDEQSWTLFYKKTFKDKTCPSHLENISREILRKCGGLPLAIVVLGGVLALKDTSRIDEWMMVQRNLGGELEDNDKLERIKKIFSLSYFDLPYYLKICFLYLCIFPEDHEIEKGQVIRLWAAEGFAQEKERKLAEEVAEGYFNELLNRSLIQVMEKQYVGGPKRCRIHDLLRDFIISKSRELNIVTLASGKAILCPQKVRRLALHNSSRNVEENKCFERLRSLLVVGEVEGLDNSSVSSILRGASKLLTVLDLRGVSLETFPPEVSELVLLRYLSLRNTNVKFIPGSIGKLRNLETLDLKYALVTELPIEIGKLRKLRYLVADYLVVVPVEIGNLSFLQKLRSISAGEVNGNIIMREVGKLTQLKSLNILGLKTEDGKILCSSLEKLGNLRTLLVCAQERGKWNEFELLDLKTLSSGPPLLQKLHLRGHLEETPHWIASLHSLVSVNLRGSKLRDDHLLQWLQDLPNLQVMVFQLDAYVGEELCFKAGGFKSLKYLSLFVLKELRWVRFEQGAMLHLEELKIGRCDLMGYPFGIEHLTNLRSIELDEVDKLKPQNLSDRDRDDAWDDNKLAHIPHRDIWSCHRT</sequence>
<evidence type="ECO:0000256" key="5">
    <source>
        <dbReference type="ARBA" id="ARBA00022821"/>
    </source>
</evidence>
<dbReference type="Gene3D" id="1.10.10.10">
    <property type="entry name" value="Winged helix-like DNA-binding domain superfamily/Winged helix DNA-binding domain"/>
    <property type="match status" value="1"/>
</dbReference>
<dbReference type="Pfam" id="PF00931">
    <property type="entry name" value="NB-ARC"/>
    <property type="match status" value="1"/>
</dbReference>
<dbReference type="Gene3D" id="1.10.8.430">
    <property type="entry name" value="Helical domain of apoptotic protease-activating factors"/>
    <property type="match status" value="1"/>
</dbReference>
<dbReference type="InterPro" id="IPR036388">
    <property type="entry name" value="WH-like_DNA-bd_sf"/>
</dbReference>
<dbReference type="Gene3D" id="1.20.5.4130">
    <property type="match status" value="1"/>
</dbReference>
<evidence type="ECO:0000256" key="2">
    <source>
        <dbReference type="ARBA" id="ARBA00022614"/>
    </source>
</evidence>
<dbReference type="Proteomes" id="UP001642360">
    <property type="component" value="Unassembled WGS sequence"/>
</dbReference>
<dbReference type="InterPro" id="IPR044974">
    <property type="entry name" value="Disease_R_plants"/>
</dbReference>
<feature type="domain" description="Disease resistance protein winged helix" evidence="9">
    <location>
        <begin position="428"/>
        <end position="499"/>
    </location>
</feature>
<feature type="domain" description="Disease resistance N-terminal" evidence="8">
    <location>
        <begin position="5"/>
        <end position="100"/>
    </location>
</feature>
<evidence type="ECO:0000259" key="10">
    <source>
        <dbReference type="Pfam" id="PF23598"/>
    </source>
</evidence>
<dbReference type="FunFam" id="3.40.50.300:FF:001091">
    <property type="entry name" value="Probable disease resistance protein At1g61300"/>
    <property type="match status" value="1"/>
</dbReference>
<name>A0ABC8S745_9AQUA</name>
<dbReference type="GO" id="GO:0051607">
    <property type="term" value="P:defense response to virus"/>
    <property type="evidence" value="ECO:0007669"/>
    <property type="project" value="UniProtKB-ARBA"/>
</dbReference>
<dbReference type="GO" id="GO:0005524">
    <property type="term" value="F:ATP binding"/>
    <property type="evidence" value="ECO:0007669"/>
    <property type="project" value="UniProtKB-KW"/>
</dbReference>
<keyword evidence="5" id="KW-0611">Plant defense</keyword>
<dbReference type="AlphaFoldDB" id="A0ABC8S745"/>
<evidence type="ECO:0000256" key="4">
    <source>
        <dbReference type="ARBA" id="ARBA00022741"/>
    </source>
</evidence>
<dbReference type="EMBL" id="CAUOFW020002326">
    <property type="protein sequence ID" value="CAK9153031.1"/>
    <property type="molecule type" value="Genomic_DNA"/>
</dbReference>
<dbReference type="SUPFAM" id="SSF52058">
    <property type="entry name" value="L domain-like"/>
    <property type="match status" value="1"/>
</dbReference>
<dbReference type="SUPFAM" id="SSF52540">
    <property type="entry name" value="P-loop containing nucleoside triphosphate hydrolases"/>
    <property type="match status" value="1"/>
</dbReference>
<dbReference type="PANTHER" id="PTHR23155:SF1205">
    <property type="entry name" value="DISEASE RESISTANCE PROTEIN RPM1"/>
    <property type="match status" value="1"/>
</dbReference>
<gene>
    <name evidence="11" type="ORF">ILEXP_LOCUS21272</name>
</gene>
<dbReference type="InterPro" id="IPR058922">
    <property type="entry name" value="WHD_DRP"/>
</dbReference>
<dbReference type="Pfam" id="PF18052">
    <property type="entry name" value="Rx_N"/>
    <property type="match status" value="1"/>
</dbReference>
<dbReference type="PRINTS" id="PR00364">
    <property type="entry name" value="DISEASERSIST"/>
</dbReference>
<protein>
    <submittedName>
        <fullName evidence="11">Uncharacterized protein</fullName>
    </submittedName>
</protein>